<protein>
    <recommendedName>
        <fullName evidence="4">DUF4309 domain-containing protein</fullName>
    </recommendedName>
</protein>
<organism evidence="2 3">
    <name type="scientific">Paenibacillus nicotianae</name>
    <dbReference type="NCBI Taxonomy" id="1526551"/>
    <lineage>
        <taxon>Bacteria</taxon>
        <taxon>Bacillati</taxon>
        <taxon>Bacillota</taxon>
        <taxon>Bacilli</taxon>
        <taxon>Bacillales</taxon>
        <taxon>Paenibacillaceae</taxon>
        <taxon>Paenibacillus</taxon>
    </lineage>
</organism>
<dbReference type="Proteomes" id="UP001597403">
    <property type="component" value="Unassembled WGS sequence"/>
</dbReference>
<evidence type="ECO:0000313" key="2">
    <source>
        <dbReference type="EMBL" id="MFD1991378.1"/>
    </source>
</evidence>
<gene>
    <name evidence="2" type="ORF">ACFSGI_15500</name>
</gene>
<keyword evidence="3" id="KW-1185">Reference proteome</keyword>
<evidence type="ECO:0000256" key="1">
    <source>
        <dbReference type="SAM" id="MobiDB-lite"/>
    </source>
</evidence>
<feature type="compositionally biased region" description="Low complexity" evidence="1">
    <location>
        <begin position="61"/>
        <end position="92"/>
    </location>
</feature>
<evidence type="ECO:0000313" key="3">
    <source>
        <dbReference type="Proteomes" id="UP001597403"/>
    </source>
</evidence>
<proteinExistence type="predicted"/>
<feature type="region of interest" description="Disordered" evidence="1">
    <location>
        <begin position="39"/>
        <end position="92"/>
    </location>
</feature>
<comment type="caution">
    <text evidence="2">The sequence shown here is derived from an EMBL/GenBank/DDBJ whole genome shotgun (WGS) entry which is preliminary data.</text>
</comment>
<name>A0ABW4UXT9_9BACL</name>
<sequence>MNRSTRNPNLLSSQQQRLNRIGKASLLIIGLMMVAGCGNQPSASSTPSSQSANEIVEPAVTETESTTTEQPSSSESTSTADDSSTSTTDNATAISGMTIVEAANKGTLPDLPEGLALGSSRATLLQLQGKPELGGTEGPMLSYGSLDVTFDSKDKIVEFTSGADAYKKLKMTTVIADLGKPDETNDTSKDVAYTAEATYHLTNPKFPKSFLIFSYHTQSQKIQYVRLYTASQ</sequence>
<dbReference type="EMBL" id="JBHUGF010000010">
    <property type="protein sequence ID" value="MFD1991378.1"/>
    <property type="molecule type" value="Genomic_DNA"/>
</dbReference>
<dbReference type="RefSeq" id="WP_204825123.1">
    <property type="nucleotide sequence ID" value="NZ_JBHUGF010000010.1"/>
</dbReference>
<reference evidence="3" key="1">
    <citation type="journal article" date="2019" name="Int. J. Syst. Evol. Microbiol.">
        <title>The Global Catalogue of Microorganisms (GCM) 10K type strain sequencing project: providing services to taxonomists for standard genome sequencing and annotation.</title>
        <authorList>
            <consortium name="The Broad Institute Genomics Platform"/>
            <consortium name="The Broad Institute Genome Sequencing Center for Infectious Disease"/>
            <person name="Wu L."/>
            <person name="Ma J."/>
        </authorList>
    </citation>
    <scope>NUCLEOTIDE SEQUENCE [LARGE SCALE GENOMIC DNA]</scope>
    <source>
        <strain evidence="3">CGMCC 1.15067</strain>
    </source>
</reference>
<feature type="compositionally biased region" description="Low complexity" evidence="1">
    <location>
        <begin position="39"/>
        <end position="53"/>
    </location>
</feature>
<accession>A0ABW4UXT9</accession>
<evidence type="ECO:0008006" key="4">
    <source>
        <dbReference type="Google" id="ProtNLM"/>
    </source>
</evidence>